<dbReference type="PANTHER" id="PTHR46457:SF1">
    <property type="entry name" value="DNA REPAIR PROTEIN RAD51 HOMOLOG 4"/>
    <property type="match status" value="1"/>
</dbReference>
<dbReference type="GO" id="GO:0000400">
    <property type="term" value="F:four-way junction DNA binding"/>
    <property type="evidence" value="ECO:0007669"/>
    <property type="project" value="TreeGrafter"/>
</dbReference>
<dbReference type="InterPro" id="IPR051988">
    <property type="entry name" value="HRR_RAD51_Paralog"/>
</dbReference>
<organism evidence="4 5">
    <name type="scientific">Coemansia asiatica</name>
    <dbReference type="NCBI Taxonomy" id="1052880"/>
    <lineage>
        <taxon>Eukaryota</taxon>
        <taxon>Fungi</taxon>
        <taxon>Fungi incertae sedis</taxon>
        <taxon>Zoopagomycota</taxon>
        <taxon>Kickxellomycotina</taxon>
        <taxon>Kickxellomycetes</taxon>
        <taxon>Kickxellales</taxon>
        <taxon>Kickxellaceae</taxon>
        <taxon>Coemansia</taxon>
    </lineage>
</organism>
<dbReference type="GO" id="GO:0000724">
    <property type="term" value="P:double-strand break repair via homologous recombination"/>
    <property type="evidence" value="ECO:0007669"/>
    <property type="project" value="TreeGrafter"/>
</dbReference>
<keyword evidence="5" id="KW-1185">Reference proteome</keyword>
<sequence length="176" mass="19080">FRKKRFKAGLAQAVERETLNLKVADDFEQIESSSELLQFLTASEVQLVSSLTQTQPSIRTGWELSCETRGTRTFSTSIKELDKLLGGQGFAVRKASVCEIVGQPGEGQTELCLRLAIAAQTAGLRAVYVDSTGSFSYGGASRAAQRLREQIQNECENENGSGDMPGTNELLEGIKA</sequence>
<dbReference type="GO" id="GO:0008094">
    <property type="term" value="F:ATP-dependent activity, acting on DNA"/>
    <property type="evidence" value="ECO:0007669"/>
    <property type="project" value="TreeGrafter"/>
</dbReference>
<dbReference type="GO" id="GO:0000723">
    <property type="term" value="P:telomere maintenance"/>
    <property type="evidence" value="ECO:0007669"/>
    <property type="project" value="TreeGrafter"/>
</dbReference>
<dbReference type="GO" id="GO:0007131">
    <property type="term" value="P:reciprocal meiotic recombination"/>
    <property type="evidence" value="ECO:0007669"/>
    <property type="project" value="TreeGrafter"/>
</dbReference>
<evidence type="ECO:0000256" key="2">
    <source>
        <dbReference type="ARBA" id="ARBA00023242"/>
    </source>
</evidence>
<evidence type="ECO:0000256" key="1">
    <source>
        <dbReference type="ARBA" id="ARBA00004123"/>
    </source>
</evidence>
<keyword evidence="2" id="KW-0539">Nucleus</keyword>
<dbReference type="GO" id="GO:0005657">
    <property type="term" value="C:replication fork"/>
    <property type="evidence" value="ECO:0007669"/>
    <property type="project" value="TreeGrafter"/>
</dbReference>
<evidence type="ECO:0000313" key="5">
    <source>
        <dbReference type="Proteomes" id="UP001145021"/>
    </source>
</evidence>
<evidence type="ECO:0000313" key="4">
    <source>
        <dbReference type="EMBL" id="KAJ1642341.1"/>
    </source>
</evidence>
<evidence type="ECO:0008006" key="6">
    <source>
        <dbReference type="Google" id="ProtNLM"/>
    </source>
</evidence>
<dbReference type="EMBL" id="JANBOH010000421">
    <property type="protein sequence ID" value="KAJ1642341.1"/>
    <property type="molecule type" value="Genomic_DNA"/>
</dbReference>
<evidence type="ECO:0000256" key="3">
    <source>
        <dbReference type="SAM" id="MobiDB-lite"/>
    </source>
</evidence>
<gene>
    <name evidence="4" type="ORF">LPJ64_005809</name>
</gene>
<feature type="non-terminal residue" evidence="4">
    <location>
        <position position="1"/>
    </location>
</feature>
<protein>
    <recommendedName>
        <fullName evidence="6">RecA family profile 1 domain-containing protein</fullName>
    </recommendedName>
</protein>
<dbReference type="GO" id="GO:0003697">
    <property type="term" value="F:single-stranded DNA binding"/>
    <property type="evidence" value="ECO:0007669"/>
    <property type="project" value="TreeGrafter"/>
</dbReference>
<dbReference type="SUPFAM" id="SSF52540">
    <property type="entry name" value="P-loop containing nucleoside triphosphate hydrolases"/>
    <property type="match status" value="1"/>
</dbReference>
<dbReference type="InterPro" id="IPR027417">
    <property type="entry name" value="P-loop_NTPase"/>
</dbReference>
<accession>A0A9W8CG19</accession>
<comment type="caution">
    <text evidence="4">The sequence shown here is derived from an EMBL/GenBank/DDBJ whole genome shotgun (WGS) entry which is preliminary data.</text>
</comment>
<proteinExistence type="predicted"/>
<dbReference type="Proteomes" id="UP001145021">
    <property type="component" value="Unassembled WGS sequence"/>
</dbReference>
<dbReference type="GO" id="GO:0042148">
    <property type="term" value="P:DNA strand invasion"/>
    <property type="evidence" value="ECO:0007669"/>
    <property type="project" value="TreeGrafter"/>
</dbReference>
<dbReference type="GO" id="GO:0005815">
    <property type="term" value="C:microtubule organizing center"/>
    <property type="evidence" value="ECO:0007669"/>
    <property type="project" value="TreeGrafter"/>
</dbReference>
<dbReference type="Gene3D" id="3.40.50.300">
    <property type="entry name" value="P-loop containing nucleotide triphosphate hydrolases"/>
    <property type="match status" value="1"/>
</dbReference>
<dbReference type="PANTHER" id="PTHR46457">
    <property type="entry name" value="DNA REPAIR PROTEIN RAD51 HOMOLOG 4"/>
    <property type="match status" value="1"/>
</dbReference>
<feature type="region of interest" description="Disordered" evidence="3">
    <location>
        <begin position="156"/>
        <end position="176"/>
    </location>
</feature>
<dbReference type="GO" id="GO:0033063">
    <property type="term" value="C:Rad51B-Rad51C-Rad51D-XRCC2 complex"/>
    <property type="evidence" value="ECO:0007669"/>
    <property type="project" value="TreeGrafter"/>
</dbReference>
<name>A0A9W8CG19_9FUNG</name>
<dbReference type="AlphaFoldDB" id="A0A9W8CG19"/>
<reference evidence="4" key="1">
    <citation type="submission" date="2022-07" db="EMBL/GenBank/DDBJ databases">
        <title>Phylogenomic reconstructions and comparative analyses of Kickxellomycotina fungi.</title>
        <authorList>
            <person name="Reynolds N.K."/>
            <person name="Stajich J.E."/>
            <person name="Barry K."/>
            <person name="Grigoriev I.V."/>
            <person name="Crous P."/>
            <person name="Smith M.E."/>
        </authorList>
    </citation>
    <scope>NUCLEOTIDE SEQUENCE</scope>
    <source>
        <strain evidence="4">NBRC 105413</strain>
    </source>
</reference>
<comment type="subcellular location">
    <subcellularLocation>
        <location evidence="1">Nucleus</location>
    </subcellularLocation>
</comment>